<dbReference type="AlphaFoldDB" id="A0AA43QG77"/>
<evidence type="ECO:0000256" key="1">
    <source>
        <dbReference type="ARBA" id="ARBA00003555"/>
    </source>
</evidence>
<evidence type="ECO:0000259" key="11">
    <source>
        <dbReference type="Pfam" id="PF01872"/>
    </source>
</evidence>
<evidence type="ECO:0000256" key="2">
    <source>
        <dbReference type="ARBA" id="ARBA00009723"/>
    </source>
</evidence>
<dbReference type="EMBL" id="JAPUFD010000002">
    <property type="protein sequence ID" value="MDI1485953.1"/>
    <property type="molecule type" value="Genomic_DNA"/>
</dbReference>
<comment type="caution">
    <text evidence="12">The sequence shown here is derived from an EMBL/GenBank/DDBJ whole genome shotgun (WGS) entry which is preliminary data.</text>
</comment>
<dbReference type="GO" id="GO:0008703">
    <property type="term" value="F:5-amino-6-(5-phosphoribosylamino)uracil reductase activity"/>
    <property type="evidence" value="ECO:0007669"/>
    <property type="project" value="InterPro"/>
</dbReference>
<dbReference type="PANTHER" id="PTHR38011:SF8">
    <property type="entry name" value="2,5-DIAMINO-6-RIBOSYLAMINO-4(3H)-PYRIMIDINONE 5'-PHOSPHATE REDUCTASE"/>
    <property type="match status" value="1"/>
</dbReference>
<dbReference type="SUPFAM" id="SSF53597">
    <property type="entry name" value="Dihydrofolate reductase-like"/>
    <property type="match status" value="1"/>
</dbReference>
<name>A0AA43QG77_9LECA</name>
<evidence type="ECO:0000256" key="3">
    <source>
        <dbReference type="ARBA" id="ARBA00012851"/>
    </source>
</evidence>
<gene>
    <name evidence="12" type="ORF">OHK93_004142</name>
</gene>
<dbReference type="InterPro" id="IPR002734">
    <property type="entry name" value="RibDG_C"/>
</dbReference>
<feature type="domain" description="Bacterial bifunctional deaminase-reductase C-terminal" evidence="11">
    <location>
        <begin position="329"/>
        <end position="561"/>
    </location>
</feature>
<evidence type="ECO:0000256" key="4">
    <source>
        <dbReference type="ARBA" id="ARBA00015035"/>
    </source>
</evidence>
<evidence type="ECO:0000256" key="9">
    <source>
        <dbReference type="ARBA" id="ARBA00049020"/>
    </source>
</evidence>
<keyword evidence="13" id="KW-1185">Reference proteome</keyword>
<proteinExistence type="inferred from homology"/>
<sequence>MSASHPTPDAADMGLDTQHQEFPPASAMEPLQSPQHLPAPPDPTRSMRDLHNPPQQLADMRQRLFEVKEKIELQIDEFERYWPYVDNVWVRQHKAGIDKTGKYITDYYACRLQRPTYTPKPDTPRREGQPTRKKQIREGGTCQMRLKTIRYEGGYRGYTVMRIGDDAQHSHDLDHIDKIKRTSVLMDIARSEVMKGYMPASVFTVMNEDYDKLCDAGGKYLNRNDVRNASQHWRQERKDDLRVHEGYKYDHGNGIVKDDEDASMPRDLQQAALDPALTNTDAPVVAPPAAMTVPQEYPPDALAFPPDLREHLDPYLPPHGATLSPDGLPHVTLTYATSLDSCLSLAPGLQTHLSGLESKAMTHYLRSKHEALIIGVGTATADDPALNCRLQGVGGYGGLGWDGQPRPVIIDPNARWMITPQSKIIQTVVKGQGRAPWVIIAPGFAMDPNRLEMLKHYGGKYLGLTQFDARYRLRWEAILKALAAEGIKSVMIEGGAMVISDLLQPENSRFVNSVVVTVAPTYLGRGGVAVNPVARPDHTGRPHPLVRFEDVKWLPLGSDAVMAGRIPAPTLFQNQMPAPQMAQSHVPMRHGQEFTGVASS</sequence>
<evidence type="ECO:0000313" key="12">
    <source>
        <dbReference type="EMBL" id="MDI1485953.1"/>
    </source>
</evidence>
<evidence type="ECO:0000256" key="10">
    <source>
        <dbReference type="SAM" id="MobiDB-lite"/>
    </source>
</evidence>
<dbReference type="InterPro" id="IPR050765">
    <property type="entry name" value="Riboflavin_Biosynth_HTPR"/>
</dbReference>
<protein>
    <recommendedName>
        <fullName evidence="4">2,5-diamino-6-ribosylamino-4(3H)-pyrimidinone 5'-phosphate reductase</fullName>
        <ecNumber evidence="3">1.1.1.302</ecNumber>
    </recommendedName>
    <alternativeName>
        <fullName evidence="7">2,5-diamino-6-(5-phospho-D-ribosylamino)pyrimidin-4(3H)-one reductase</fullName>
    </alternativeName>
    <alternativeName>
        <fullName evidence="6">2,5-diamino-6-ribitylamino-4(3H)-pyrimidinone 5'-phosphate synthase</fullName>
    </alternativeName>
</protein>
<accession>A0AA43QG77</accession>
<feature type="region of interest" description="Disordered" evidence="10">
    <location>
        <begin position="1"/>
        <end position="50"/>
    </location>
</feature>
<evidence type="ECO:0000313" key="13">
    <source>
        <dbReference type="Proteomes" id="UP001161017"/>
    </source>
</evidence>
<feature type="region of interest" description="Disordered" evidence="10">
    <location>
        <begin position="115"/>
        <end position="135"/>
    </location>
</feature>
<comment type="catalytic activity">
    <reaction evidence="8">
        <text>2,5-diamino-6-(1-D-ribitylamino)pyrimidin-4(3H)-one 5'-phosphate + NAD(+) = 2,5-diamino-6-(1-D-ribosylamino)pyrimidin-4(3H)-one 5'-phosphate + NADH + H(+)</text>
        <dbReference type="Rhea" id="RHEA:27274"/>
        <dbReference type="ChEBI" id="CHEBI:15378"/>
        <dbReference type="ChEBI" id="CHEBI:57540"/>
        <dbReference type="ChEBI" id="CHEBI:57945"/>
        <dbReference type="ChEBI" id="CHEBI:58890"/>
        <dbReference type="ChEBI" id="CHEBI:59545"/>
        <dbReference type="EC" id="1.1.1.302"/>
    </reaction>
</comment>
<dbReference type="InterPro" id="IPR024072">
    <property type="entry name" value="DHFR-like_dom_sf"/>
</dbReference>
<reference evidence="12" key="1">
    <citation type="journal article" date="2023" name="Genome Biol. Evol.">
        <title>First Whole Genome Sequence and Flow Cytometry Genome Size Data for the Lichen-Forming Fungus Ramalina farinacea (Ascomycota).</title>
        <authorList>
            <person name="Llewellyn T."/>
            <person name="Mian S."/>
            <person name="Hill R."/>
            <person name="Leitch I.J."/>
            <person name="Gaya E."/>
        </authorList>
    </citation>
    <scope>NUCLEOTIDE SEQUENCE</scope>
    <source>
        <strain evidence="12">LIQ254RAFAR</strain>
    </source>
</reference>
<dbReference type="Proteomes" id="UP001161017">
    <property type="component" value="Unassembled WGS sequence"/>
</dbReference>
<comment type="catalytic activity">
    <reaction evidence="9">
        <text>2,5-diamino-6-(1-D-ribitylamino)pyrimidin-4(3H)-one 5'-phosphate + NADP(+) = 2,5-diamino-6-(1-D-ribosylamino)pyrimidin-4(3H)-one 5'-phosphate + NADPH + H(+)</text>
        <dbReference type="Rhea" id="RHEA:27278"/>
        <dbReference type="ChEBI" id="CHEBI:15378"/>
        <dbReference type="ChEBI" id="CHEBI:57783"/>
        <dbReference type="ChEBI" id="CHEBI:58349"/>
        <dbReference type="ChEBI" id="CHEBI:58890"/>
        <dbReference type="ChEBI" id="CHEBI:59545"/>
        <dbReference type="EC" id="1.1.1.302"/>
    </reaction>
</comment>
<evidence type="ECO:0000256" key="7">
    <source>
        <dbReference type="ARBA" id="ARBA00031630"/>
    </source>
</evidence>
<dbReference type="Gene3D" id="3.40.430.10">
    <property type="entry name" value="Dihydrofolate Reductase, subunit A"/>
    <property type="match status" value="1"/>
</dbReference>
<dbReference type="EC" id="1.1.1.302" evidence="3"/>
<comment type="function">
    <text evidence="1">Catalyzes an early step in riboflavin biosynthesis, the NADPH-dependent reduction of the ribose side chain of 2,5-diamino-6-ribosylamino-4(3H)-pyrimidinone 5'-phosphate, yielding 2,5-diamino-6-ribitylamino-4(3H)-pyrimidinone 5'-phosphate.</text>
</comment>
<evidence type="ECO:0000256" key="8">
    <source>
        <dbReference type="ARBA" id="ARBA00047550"/>
    </source>
</evidence>
<comment type="similarity">
    <text evidence="2">Belongs to the HTP reductase family.</text>
</comment>
<keyword evidence="5" id="KW-0686">Riboflavin biosynthesis</keyword>
<dbReference type="Pfam" id="PF01872">
    <property type="entry name" value="RibD_C"/>
    <property type="match status" value="1"/>
</dbReference>
<evidence type="ECO:0000256" key="5">
    <source>
        <dbReference type="ARBA" id="ARBA00022619"/>
    </source>
</evidence>
<evidence type="ECO:0000256" key="6">
    <source>
        <dbReference type="ARBA" id="ARBA00030073"/>
    </source>
</evidence>
<dbReference type="PANTHER" id="PTHR38011">
    <property type="entry name" value="DIHYDROFOLATE REDUCTASE FAMILY PROTEIN (AFU_ORTHOLOGUE AFUA_8G06820)"/>
    <property type="match status" value="1"/>
</dbReference>
<dbReference type="GO" id="GO:0009231">
    <property type="term" value="P:riboflavin biosynthetic process"/>
    <property type="evidence" value="ECO:0007669"/>
    <property type="project" value="UniProtKB-KW"/>
</dbReference>
<organism evidence="12 13">
    <name type="scientific">Ramalina farinacea</name>
    <dbReference type="NCBI Taxonomy" id="258253"/>
    <lineage>
        <taxon>Eukaryota</taxon>
        <taxon>Fungi</taxon>
        <taxon>Dikarya</taxon>
        <taxon>Ascomycota</taxon>
        <taxon>Pezizomycotina</taxon>
        <taxon>Lecanoromycetes</taxon>
        <taxon>OSLEUM clade</taxon>
        <taxon>Lecanoromycetidae</taxon>
        <taxon>Lecanorales</taxon>
        <taxon>Lecanorineae</taxon>
        <taxon>Ramalinaceae</taxon>
        <taxon>Ramalina</taxon>
    </lineage>
</organism>